<evidence type="ECO:0000259" key="7">
    <source>
        <dbReference type="PROSITE" id="PS50128"/>
    </source>
</evidence>
<dbReference type="AlphaFoldDB" id="A0A7J0G517"/>
<keyword evidence="9" id="KW-1185">Reference proteome</keyword>
<evidence type="ECO:0000256" key="1">
    <source>
        <dbReference type="ARBA" id="ARBA00004123"/>
    </source>
</evidence>
<dbReference type="GO" id="GO:0000287">
    <property type="term" value="F:magnesium ion binding"/>
    <property type="evidence" value="ECO:0007669"/>
    <property type="project" value="InterPro"/>
</dbReference>
<dbReference type="Gene3D" id="1.10.10.790">
    <property type="entry name" value="Surp module"/>
    <property type="match status" value="1"/>
</dbReference>
<sequence length="446" mass="49359">MGDINNHYHHPFRGRPLRSIRSRPLAVRCSVTAAVAVVKECNVKSVKARQIIDSRGTPTVEVDLVTDDLYRSAVPSGASAGIYEALEIRDGDKSVYASMVSVKARQFIDSRGTPTVEVDLVTDDLYRSAVPSGASTGIYEALEIRDGDKSVYGGKGVLNAVRTSTRSWECNVKSVKARQIIDSRGIRPWRDGDKSVYASMVVKEGSMLLELRNINEILRMQCEVGEVEADHRQQGESDRGVTQQQGLRSQCSEATLGAQCSWGRWRDCAVAQTVTQKKADVESLDHEIQSSSYSQAFCTLPSISAPFDINNKFSDAPPPEVPPPEDNNLKVLIEGVAALVARCGKLFEDLSGEKNQSNPLFSFLNGGHGHDYYSRKLWEAQQKRTEHKKLELDGKVFPSVQKMTAESRWKILGERPPERSSNDTSTAFTSADIQLQFNLSDTSYIH</sequence>
<dbReference type="OrthoDB" id="20507at2759"/>
<dbReference type="InterPro" id="IPR000061">
    <property type="entry name" value="Surp"/>
</dbReference>
<dbReference type="GO" id="GO:0006096">
    <property type="term" value="P:glycolytic process"/>
    <property type="evidence" value="ECO:0007669"/>
    <property type="project" value="InterPro"/>
</dbReference>
<dbReference type="GO" id="GO:0000015">
    <property type="term" value="C:phosphopyruvate hydratase complex"/>
    <property type="evidence" value="ECO:0007669"/>
    <property type="project" value="InterPro"/>
</dbReference>
<keyword evidence="4" id="KW-0694">RNA-binding</keyword>
<dbReference type="SMART" id="SM01193">
    <property type="entry name" value="Enolase_N"/>
    <property type="match status" value="1"/>
</dbReference>
<dbReference type="EMBL" id="BJWL01000018">
    <property type="protein sequence ID" value="GFZ05885.1"/>
    <property type="molecule type" value="Genomic_DNA"/>
</dbReference>
<accession>A0A7J0G517</accession>
<organism evidence="8 9">
    <name type="scientific">Actinidia rufa</name>
    <dbReference type="NCBI Taxonomy" id="165716"/>
    <lineage>
        <taxon>Eukaryota</taxon>
        <taxon>Viridiplantae</taxon>
        <taxon>Streptophyta</taxon>
        <taxon>Embryophyta</taxon>
        <taxon>Tracheophyta</taxon>
        <taxon>Spermatophyta</taxon>
        <taxon>Magnoliopsida</taxon>
        <taxon>eudicotyledons</taxon>
        <taxon>Gunneridae</taxon>
        <taxon>Pentapetalae</taxon>
        <taxon>asterids</taxon>
        <taxon>Ericales</taxon>
        <taxon>Actinidiaceae</taxon>
        <taxon>Actinidia</taxon>
    </lineage>
</organism>
<feature type="domain" description="SURP motif" evidence="7">
    <location>
        <begin position="332"/>
        <end position="374"/>
    </location>
</feature>
<evidence type="ECO:0000256" key="5">
    <source>
        <dbReference type="ARBA" id="ARBA00023158"/>
    </source>
</evidence>
<proteinExistence type="predicted"/>
<comment type="subcellular location">
    <subcellularLocation>
        <location evidence="1">Nucleus</location>
    </subcellularLocation>
</comment>
<keyword evidence="6" id="KW-0539">Nucleus</keyword>
<dbReference type="Proteomes" id="UP000585474">
    <property type="component" value="Unassembled WGS sequence"/>
</dbReference>
<dbReference type="Pfam" id="PF03952">
    <property type="entry name" value="Enolase_N"/>
    <property type="match status" value="2"/>
</dbReference>
<dbReference type="InterPro" id="IPR029017">
    <property type="entry name" value="Enolase-like_N"/>
</dbReference>
<dbReference type="PROSITE" id="PS50128">
    <property type="entry name" value="SURP"/>
    <property type="match status" value="1"/>
</dbReference>
<gene>
    <name evidence="8" type="ORF">Acr_18g0000550</name>
</gene>
<keyword evidence="5" id="KW-0943">RNA-mediated gene silencing</keyword>
<dbReference type="PANTHER" id="PTHR11902:SF42">
    <property type="entry name" value="ENOLASE 1, CHLOROPLASTIC"/>
    <property type="match status" value="1"/>
</dbReference>
<dbReference type="GO" id="GO:0031047">
    <property type="term" value="P:regulatory ncRNA-mediated gene silencing"/>
    <property type="evidence" value="ECO:0007669"/>
    <property type="project" value="UniProtKB-KW"/>
</dbReference>
<reference evidence="8 9" key="1">
    <citation type="submission" date="2019-07" db="EMBL/GenBank/DDBJ databases">
        <title>De Novo Assembly of kiwifruit Actinidia rufa.</title>
        <authorList>
            <person name="Sugita-Konishi S."/>
            <person name="Sato K."/>
            <person name="Mori E."/>
            <person name="Abe Y."/>
            <person name="Kisaki G."/>
            <person name="Hamano K."/>
            <person name="Suezawa K."/>
            <person name="Otani M."/>
            <person name="Fukuda T."/>
            <person name="Manabe T."/>
            <person name="Gomi K."/>
            <person name="Tabuchi M."/>
            <person name="Akimitsu K."/>
            <person name="Kataoka I."/>
        </authorList>
    </citation>
    <scope>NUCLEOTIDE SEQUENCE [LARGE SCALE GENOMIC DNA]</scope>
    <source>
        <strain evidence="9">cv. Fuchu</strain>
    </source>
</reference>
<dbReference type="GO" id="GO:0005634">
    <property type="term" value="C:nucleus"/>
    <property type="evidence" value="ECO:0007669"/>
    <property type="project" value="UniProtKB-SubCell"/>
</dbReference>
<evidence type="ECO:0000256" key="3">
    <source>
        <dbReference type="ARBA" id="ARBA00022664"/>
    </source>
</evidence>
<dbReference type="GO" id="GO:0004634">
    <property type="term" value="F:phosphopyruvate hydratase activity"/>
    <property type="evidence" value="ECO:0007669"/>
    <property type="project" value="InterPro"/>
</dbReference>
<evidence type="ECO:0000313" key="9">
    <source>
        <dbReference type="Proteomes" id="UP000585474"/>
    </source>
</evidence>
<dbReference type="PANTHER" id="PTHR11902">
    <property type="entry name" value="ENOLASE"/>
    <property type="match status" value="1"/>
</dbReference>
<name>A0A7J0G517_9ERIC</name>
<dbReference type="Gene3D" id="3.30.390.10">
    <property type="entry name" value="Enolase-like, N-terminal domain"/>
    <property type="match status" value="2"/>
</dbReference>
<dbReference type="InterPro" id="IPR000941">
    <property type="entry name" value="Enolase"/>
</dbReference>
<dbReference type="InterPro" id="IPR035967">
    <property type="entry name" value="SWAP/Surp_sf"/>
</dbReference>
<keyword evidence="2" id="KW-0341">Growth regulation</keyword>
<dbReference type="SUPFAM" id="SSF54826">
    <property type="entry name" value="Enolase N-terminal domain-like"/>
    <property type="match status" value="2"/>
</dbReference>
<evidence type="ECO:0000256" key="2">
    <source>
        <dbReference type="ARBA" id="ARBA00022604"/>
    </source>
</evidence>
<evidence type="ECO:0000256" key="6">
    <source>
        <dbReference type="ARBA" id="ARBA00023242"/>
    </source>
</evidence>
<dbReference type="GO" id="GO:0003723">
    <property type="term" value="F:RNA binding"/>
    <property type="evidence" value="ECO:0007669"/>
    <property type="project" value="UniProtKB-KW"/>
</dbReference>
<comment type="caution">
    <text evidence="8">The sequence shown here is derived from an EMBL/GenBank/DDBJ whole genome shotgun (WGS) entry which is preliminary data.</text>
</comment>
<dbReference type="GO" id="GO:0006397">
    <property type="term" value="P:mRNA processing"/>
    <property type="evidence" value="ECO:0007669"/>
    <property type="project" value="UniProtKB-KW"/>
</dbReference>
<dbReference type="InterPro" id="IPR020811">
    <property type="entry name" value="Enolase_N"/>
</dbReference>
<dbReference type="SUPFAM" id="SSF109905">
    <property type="entry name" value="Surp module (SWAP domain)"/>
    <property type="match status" value="1"/>
</dbReference>
<evidence type="ECO:0000313" key="8">
    <source>
        <dbReference type="EMBL" id="GFZ05885.1"/>
    </source>
</evidence>
<dbReference type="SMART" id="SM00648">
    <property type="entry name" value="SWAP"/>
    <property type="match status" value="1"/>
</dbReference>
<protein>
    <submittedName>
        <fullName evidence="8">Enolase 1</fullName>
    </submittedName>
</protein>
<dbReference type="Pfam" id="PF01805">
    <property type="entry name" value="Surp"/>
    <property type="match status" value="1"/>
</dbReference>
<evidence type="ECO:0000256" key="4">
    <source>
        <dbReference type="ARBA" id="ARBA00022884"/>
    </source>
</evidence>
<dbReference type="FunFam" id="1.10.10.790:FF:000012">
    <property type="entry name" value="G patch domain-containing protein TGH"/>
    <property type="match status" value="1"/>
</dbReference>
<keyword evidence="3" id="KW-0507">mRNA processing</keyword>